<keyword evidence="2" id="KW-1185">Reference proteome</keyword>
<protein>
    <submittedName>
        <fullName evidence="1">Uncharacterized protein</fullName>
    </submittedName>
</protein>
<gene>
    <name evidence="1" type="ORF">Patl1_25420</name>
</gene>
<dbReference type="Proteomes" id="UP001164250">
    <property type="component" value="Chromosome 7"/>
</dbReference>
<organism evidence="1 2">
    <name type="scientific">Pistacia atlantica</name>
    <dbReference type="NCBI Taxonomy" id="434234"/>
    <lineage>
        <taxon>Eukaryota</taxon>
        <taxon>Viridiplantae</taxon>
        <taxon>Streptophyta</taxon>
        <taxon>Embryophyta</taxon>
        <taxon>Tracheophyta</taxon>
        <taxon>Spermatophyta</taxon>
        <taxon>Magnoliopsida</taxon>
        <taxon>eudicotyledons</taxon>
        <taxon>Gunneridae</taxon>
        <taxon>Pentapetalae</taxon>
        <taxon>rosids</taxon>
        <taxon>malvids</taxon>
        <taxon>Sapindales</taxon>
        <taxon>Anacardiaceae</taxon>
        <taxon>Pistacia</taxon>
    </lineage>
</organism>
<sequence>MVKKKKRAELEAELQSTSENHEPQNELDLSNNKKKKKKKKKRDYQNDDASNELPTVSIAVPGSIIDNAQSLELATRLASQIARAATIFRIDEVVVFDNKSNLEKDPAVNNSDENESGAAFLFRILQYLETPQYLRKALFPMHSSLRFVGMLPPLDAPHHLRKHEWAPFREGVTLKERVPNSGGTLVDVGLNKNVLIDQVLKPGVRVTVAMGTNRNLDSDFPRNVVPASKPKEETGMYWGYKVRYASDISSVFKDCSYKGGYDHLIGTSEHGDTVNSSELTLPNFRNLMGACFGIGGAVRLWTVMTLLGETGQPLLEATFPLESSSVTGEGIWHLLIAFGGLAGLEESIEEDDNLKQKNAREVFDSYFNTCPHQGSRTIRTEVPFLLIFIGLFTLLNIYLPYVIAYLAIGSNFDLPSVLPRTNQSSIAES</sequence>
<name>A0ACC1B4Q8_9ROSI</name>
<reference evidence="2" key="1">
    <citation type="journal article" date="2023" name="G3 (Bethesda)">
        <title>Genome assembly and association tests identify interacting loci associated with vigor, precocity, and sex in interspecific pistachio rootstocks.</title>
        <authorList>
            <person name="Palmer W."/>
            <person name="Jacygrad E."/>
            <person name="Sagayaradj S."/>
            <person name="Cavanaugh K."/>
            <person name="Han R."/>
            <person name="Bertier L."/>
            <person name="Beede B."/>
            <person name="Kafkas S."/>
            <person name="Golino D."/>
            <person name="Preece J."/>
            <person name="Michelmore R."/>
        </authorList>
    </citation>
    <scope>NUCLEOTIDE SEQUENCE [LARGE SCALE GENOMIC DNA]</scope>
</reference>
<evidence type="ECO:0000313" key="1">
    <source>
        <dbReference type="EMBL" id="KAJ0093877.1"/>
    </source>
</evidence>
<proteinExistence type="predicted"/>
<accession>A0ACC1B4Q8</accession>
<evidence type="ECO:0000313" key="2">
    <source>
        <dbReference type="Proteomes" id="UP001164250"/>
    </source>
</evidence>
<dbReference type="EMBL" id="CM047903">
    <property type="protein sequence ID" value="KAJ0093877.1"/>
    <property type="molecule type" value="Genomic_DNA"/>
</dbReference>
<comment type="caution">
    <text evidence="1">The sequence shown here is derived from an EMBL/GenBank/DDBJ whole genome shotgun (WGS) entry which is preliminary data.</text>
</comment>